<dbReference type="AlphaFoldDB" id="A0A2C5Z964"/>
<keyword evidence="3" id="KW-0158">Chromosome</keyword>
<dbReference type="GO" id="GO:0071821">
    <property type="term" value="C:FANCM-MHF complex"/>
    <property type="evidence" value="ECO:0007669"/>
    <property type="project" value="TreeGrafter"/>
</dbReference>
<dbReference type="PANTHER" id="PTHR22980">
    <property type="entry name" value="CORTISTATIN"/>
    <property type="match status" value="1"/>
</dbReference>
<evidence type="ECO:0000256" key="2">
    <source>
        <dbReference type="ARBA" id="ARBA00004286"/>
    </source>
</evidence>
<dbReference type="Pfam" id="PF15511">
    <property type="entry name" value="CENP-T_C"/>
    <property type="match status" value="1"/>
</dbReference>
<feature type="region of interest" description="Disordered" evidence="5">
    <location>
        <begin position="324"/>
        <end position="355"/>
    </location>
</feature>
<feature type="compositionally biased region" description="Basic residues" evidence="5">
    <location>
        <begin position="456"/>
        <end position="466"/>
    </location>
</feature>
<proteinExistence type="predicted"/>
<dbReference type="GO" id="GO:0046982">
    <property type="term" value="F:protein heterodimerization activity"/>
    <property type="evidence" value="ECO:0007669"/>
    <property type="project" value="InterPro"/>
</dbReference>
<feature type="region of interest" description="Disordered" evidence="5">
    <location>
        <begin position="445"/>
        <end position="474"/>
    </location>
</feature>
<dbReference type="GO" id="GO:0005694">
    <property type="term" value="C:chromosome"/>
    <property type="evidence" value="ECO:0007669"/>
    <property type="project" value="UniProtKB-SubCell"/>
</dbReference>
<keyword evidence="8" id="KW-1185">Reference proteome</keyword>
<protein>
    <recommendedName>
        <fullName evidence="6">CENP-T/Histone H4 histone fold domain-containing protein</fullName>
    </recommendedName>
</protein>
<feature type="compositionally biased region" description="Low complexity" evidence="5">
    <location>
        <begin position="20"/>
        <end position="32"/>
    </location>
</feature>
<feature type="compositionally biased region" description="Low complexity" evidence="5">
    <location>
        <begin position="59"/>
        <end position="68"/>
    </location>
</feature>
<feature type="compositionally biased region" description="Acidic residues" evidence="5">
    <location>
        <begin position="146"/>
        <end position="155"/>
    </location>
</feature>
<dbReference type="InterPro" id="IPR009072">
    <property type="entry name" value="Histone-fold"/>
</dbReference>
<evidence type="ECO:0000256" key="4">
    <source>
        <dbReference type="ARBA" id="ARBA00023242"/>
    </source>
</evidence>
<evidence type="ECO:0000256" key="3">
    <source>
        <dbReference type="ARBA" id="ARBA00022454"/>
    </source>
</evidence>
<dbReference type="InterPro" id="IPR035425">
    <property type="entry name" value="CENP-T/H4_C"/>
</dbReference>
<evidence type="ECO:0000256" key="5">
    <source>
        <dbReference type="SAM" id="MobiDB-lite"/>
    </source>
</evidence>
<feature type="compositionally biased region" description="Basic residues" evidence="5">
    <location>
        <begin position="69"/>
        <end position="83"/>
    </location>
</feature>
<dbReference type="Gene3D" id="1.10.20.10">
    <property type="entry name" value="Histone, subunit A"/>
    <property type="match status" value="1"/>
</dbReference>
<dbReference type="SUPFAM" id="SSF47113">
    <property type="entry name" value="Histone-fold"/>
    <property type="match status" value="1"/>
</dbReference>
<gene>
    <name evidence="7" type="ORF">CDD82_3992</name>
</gene>
<feature type="compositionally biased region" description="Basic and acidic residues" evidence="5">
    <location>
        <begin position="84"/>
        <end position="100"/>
    </location>
</feature>
<name>A0A2C5Z964_9HYPO</name>
<evidence type="ECO:0000259" key="6">
    <source>
        <dbReference type="Pfam" id="PF15511"/>
    </source>
</evidence>
<feature type="compositionally biased region" description="Basic and acidic residues" evidence="5">
    <location>
        <begin position="324"/>
        <end position="335"/>
    </location>
</feature>
<dbReference type="GO" id="GO:0031297">
    <property type="term" value="P:replication fork processing"/>
    <property type="evidence" value="ECO:0007669"/>
    <property type="project" value="TreeGrafter"/>
</dbReference>
<comment type="subcellular location">
    <subcellularLocation>
        <location evidence="2">Chromosome</location>
    </subcellularLocation>
    <subcellularLocation>
        <location evidence="1">Nucleus</location>
    </subcellularLocation>
</comment>
<keyword evidence="4" id="KW-0539">Nucleus</keyword>
<dbReference type="Proteomes" id="UP000224854">
    <property type="component" value="Unassembled WGS sequence"/>
</dbReference>
<evidence type="ECO:0000256" key="1">
    <source>
        <dbReference type="ARBA" id="ARBA00004123"/>
    </source>
</evidence>
<feature type="compositionally biased region" description="Basic residues" evidence="5">
    <location>
        <begin position="336"/>
        <end position="346"/>
    </location>
</feature>
<feature type="domain" description="CENP-T/Histone H4 histone fold" evidence="6">
    <location>
        <begin position="347"/>
        <end position="454"/>
    </location>
</feature>
<dbReference type="EMBL" id="NJEU01000318">
    <property type="protein sequence ID" value="PHH76413.1"/>
    <property type="molecule type" value="Genomic_DNA"/>
</dbReference>
<sequence>MASTPTGSVPGGNRNIHSTPPSRQAAPSSRPSVHTPLNPAALGHVAPGSRRHSNAPTPHARAARLALNQRRHAVFTPGKNRRRSLMEQRETPRDLLRELSRALAPKSKPIVSSPRDASSPKHMDSDQDDQDDLPLDKSRLSVPLDDHDDDSDDSDLQPPRMSGIYEDNITAQSIELPRRALSEQPRRSLPRGSLGNVRDSDFFGHEDHALAQDAARHSDFFPGLLQELQAHSDTENVTFDRIDGDQTRRNTVSRVSDFGFQLPAGMEDQTTFVLSDPPRETDAEPSNLEQSRVTLDANDELLDMSAMHENADGTALDLSIASHGRADDDAREAKAGPRKPRKRVSRHGIEYPPLPPSFIKKMAQRALQSTGLSNHRLSPDTLSALTQASEWFFEQLGDDLGAYANHAGRKTIEESDVITLMRRQRQIGSNATVFSLAQKHLPRELVQELRMPAPQTRRKQRLKRPRNSQDDVED</sequence>
<accession>A0A2C5Z964</accession>
<dbReference type="GO" id="GO:0003682">
    <property type="term" value="F:chromatin binding"/>
    <property type="evidence" value="ECO:0007669"/>
    <property type="project" value="TreeGrafter"/>
</dbReference>
<evidence type="ECO:0000313" key="7">
    <source>
        <dbReference type="EMBL" id="PHH76413.1"/>
    </source>
</evidence>
<evidence type="ECO:0000313" key="8">
    <source>
        <dbReference type="Proteomes" id="UP000224854"/>
    </source>
</evidence>
<dbReference type="GO" id="GO:0000712">
    <property type="term" value="P:resolution of meiotic recombination intermediates"/>
    <property type="evidence" value="ECO:0007669"/>
    <property type="project" value="TreeGrafter"/>
</dbReference>
<reference evidence="7 8" key="1">
    <citation type="submission" date="2017-06" db="EMBL/GenBank/DDBJ databases">
        <title>Ant-infecting Ophiocordyceps genomes reveal a high diversity of potential behavioral manipulation genes and a possible major role for enterotoxins.</title>
        <authorList>
            <person name="De Bekker C."/>
            <person name="Evans H.C."/>
            <person name="Brachmann A."/>
            <person name="Hughes D.P."/>
        </authorList>
    </citation>
    <scope>NUCLEOTIDE SEQUENCE [LARGE SCALE GENOMIC DNA]</scope>
    <source>
        <strain evidence="7 8">1348a</strain>
    </source>
</reference>
<feature type="region of interest" description="Disordered" evidence="5">
    <location>
        <begin position="1"/>
        <end position="164"/>
    </location>
</feature>
<comment type="caution">
    <text evidence="7">The sequence shown here is derived from an EMBL/GenBank/DDBJ whole genome shotgun (WGS) entry which is preliminary data.</text>
</comment>
<dbReference type="PANTHER" id="PTHR22980:SF5">
    <property type="entry name" value="CENP-T_HISTONE H4 HISTONE FOLD DOMAIN-CONTAINING PROTEIN"/>
    <property type="match status" value="1"/>
</dbReference>
<organism evidence="7 8">
    <name type="scientific">Ophiocordyceps australis</name>
    <dbReference type="NCBI Taxonomy" id="1399860"/>
    <lineage>
        <taxon>Eukaryota</taxon>
        <taxon>Fungi</taxon>
        <taxon>Dikarya</taxon>
        <taxon>Ascomycota</taxon>
        <taxon>Pezizomycotina</taxon>
        <taxon>Sordariomycetes</taxon>
        <taxon>Hypocreomycetidae</taxon>
        <taxon>Hypocreales</taxon>
        <taxon>Ophiocordycipitaceae</taxon>
        <taxon>Ophiocordyceps</taxon>
    </lineage>
</organism>
<dbReference type="OrthoDB" id="10071681at2759"/>
<dbReference type="CDD" id="cd22920">
    <property type="entry name" value="HFD_CENP-T"/>
    <property type="match status" value="1"/>
</dbReference>